<sequence length="158" mass="17248">MVRVPFIIACISILWGCGDKEVKSENQEDILVVTGVQPGAGLLHLAKEAKEFDLQKLQVSIHSKPSGKLAIKSVINEDVDADVILTADIAYLAHQHLLPDYRVVATVFDSDNVNGIASLEPFLSIANIENKVLCTNTYQHCTSLASHLSNEVAPKRPF</sequence>
<evidence type="ECO:0000313" key="2">
    <source>
        <dbReference type="Proteomes" id="UP000029223"/>
    </source>
</evidence>
<dbReference type="EMBL" id="BBMS01000051">
    <property type="protein sequence ID" value="GAL28858.1"/>
    <property type="molecule type" value="Genomic_DNA"/>
</dbReference>
<comment type="caution">
    <text evidence="1">The sequence shown here is derived from an EMBL/GenBank/DDBJ whole genome shotgun (WGS) entry which is preliminary data.</text>
</comment>
<evidence type="ECO:0000313" key="1">
    <source>
        <dbReference type="EMBL" id="GAL28858.1"/>
    </source>
</evidence>
<dbReference type="Proteomes" id="UP000029223">
    <property type="component" value="Unassembled WGS sequence"/>
</dbReference>
<name>A0ABQ0JJC3_9VIBR</name>
<reference evidence="2" key="1">
    <citation type="submission" date="2014-09" db="EMBL/GenBank/DDBJ databases">
        <title>Vibrio variabilis JCM 19239. (C206) whole genome shotgun sequence.</title>
        <authorList>
            <person name="Sawabe T."/>
            <person name="Meirelles P."/>
            <person name="Nakanishi M."/>
            <person name="Sayaka M."/>
            <person name="Hattori M."/>
            <person name="Ohkuma M."/>
        </authorList>
    </citation>
    <scope>NUCLEOTIDE SEQUENCE [LARGE SCALE GENOMIC DNA]</scope>
    <source>
        <strain evidence="2">JCM 19239</strain>
    </source>
</reference>
<accession>A0ABQ0JJC3</accession>
<gene>
    <name evidence="1" type="ORF">JCM19239_6482</name>
</gene>
<protein>
    <submittedName>
        <fullName evidence="1">Uncharacterized protein</fullName>
    </submittedName>
</protein>
<proteinExistence type="predicted"/>
<reference evidence="2" key="2">
    <citation type="submission" date="2014-09" db="EMBL/GenBank/DDBJ databases">
        <authorList>
            <consortium name="NBRP consortium"/>
            <person name="Sawabe T."/>
            <person name="Meirelles P."/>
            <person name="Nakanishi M."/>
            <person name="Sayaka M."/>
            <person name="Hattori M."/>
            <person name="Ohkuma M."/>
        </authorList>
    </citation>
    <scope>NUCLEOTIDE SEQUENCE [LARGE SCALE GENOMIC DNA]</scope>
    <source>
        <strain evidence="2">JCM 19239</strain>
    </source>
</reference>
<keyword evidence="2" id="KW-1185">Reference proteome</keyword>
<organism evidence="1 2">
    <name type="scientific">Vibrio variabilis</name>
    <dbReference type="NCBI Taxonomy" id="990271"/>
    <lineage>
        <taxon>Bacteria</taxon>
        <taxon>Pseudomonadati</taxon>
        <taxon>Pseudomonadota</taxon>
        <taxon>Gammaproteobacteria</taxon>
        <taxon>Vibrionales</taxon>
        <taxon>Vibrionaceae</taxon>
        <taxon>Vibrio</taxon>
    </lineage>
</organism>